<dbReference type="InterPro" id="IPR004146">
    <property type="entry name" value="DC1"/>
</dbReference>
<name>A0A6D2HNZ5_9BRAS</name>
<sequence>MDLDSQPKPLSELISLVSLRISGGDSIEDSESEIISLIGETKSLNREPELISLIYQVLSLVNSIASASNLKELIFLYPQEEVILEQGKFHVVEQVPWRNNSKWRCFDERWQVFRQDRRGSFQFRCQNCNGQYHNEHNKAPAEIKHPLHPKHSLHLVLFQWKPSKETRKSYCCDNIISQVFYYCWACDIAINFDCTKDQPVLYIDRPKWHDHTLALFPSEASVTCNLCALVHATSCPFYTCTPCNFVVHEKCLSLPRVIKISRHPQHRISFKPSFVQGDWVCGVCRRKINTDYGGYSCIKDECLFAAHSKCATQSNVWDLIDLEGVPEEVEEEVGPVCDCKRRDHTTFQSSRSSFET</sequence>
<comment type="caution">
    <text evidence="3">The sequence shown here is derived from an EMBL/GenBank/DDBJ whole genome shotgun (WGS) entry which is preliminary data.</text>
</comment>
<dbReference type="EMBL" id="CACVBM020000122">
    <property type="protein sequence ID" value="CAA7014788.1"/>
    <property type="molecule type" value="Genomic_DNA"/>
</dbReference>
<feature type="domain" description="DC1" evidence="2">
    <location>
        <begin position="262"/>
        <end position="311"/>
    </location>
</feature>
<evidence type="ECO:0000259" key="2">
    <source>
        <dbReference type="Pfam" id="PF03107"/>
    </source>
</evidence>
<feature type="domain" description="DC1" evidence="2">
    <location>
        <begin position="207"/>
        <end position="251"/>
    </location>
</feature>
<dbReference type="InterPro" id="IPR053192">
    <property type="entry name" value="Vacuole_Formation_Reg"/>
</dbReference>
<evidence type="ECO:0000313" key="3">
    <source>
        <dbReference type="EMBL" id="CAA7014788.1"/>
    </source>
</evidence>
<keyword evidence="4" id="KW-1185">Reference proteome</keyword>
<keyword evidence="1" id="KW-0677">Repeat</keyword>
<evidence type="ECO:0000313" key="4">
    <source>
        <dbReference type="Proteomes" id="UP000467841"/>
    </source>
</evidence>
<dbReference type="Pfam" id="PF03107">
    <property type="entry name" value="C1_2"/>
    <property type="match status" value="2"/>
</dbReference>
<evidence type="ECO:0000256" key="1">
    <source>
        <dbReference type="ARBA" id="ARBA00022737"/>
    </source>
</evidence>
<organism evidence="3 4">
    <name type="scientific">Microthlaspi erraticum</name>
    <dbReference type="NCBI Taxonomy" id="1685480"/>
    <lineage>
        <taxon>Eukaryota</taxon>
        <taxon>Viridiplantae</taxon>
        <taxon>Streptophyta</taxon>
        <taxon>Embryophyta</taxon>
        <taxon>Tracheophyta</taxon>
        <taxon>Spermatophyta</taxon>
        <taxon>Magnoliopsida</taxon>
        <taxon>eudicotyledons</taxon>
        <taxon>Gunneridae</taxon>
        <taxon>Pentapetalae</taxon>
        <taxon>rosids</taxon>
        <taxon>malvids</taxon>
        <taxon>Brassicales</taxon>
        <taxon>Brassicaceae</taxon>
        <taxon>Coluteocarpeae</taxon>
        <taxon>Microthlaspi</taxon>
    </lineage>
</organism>
<dbReference type="InterPro" id="IPR046349">
    <property type="entry name" value="C1-like_sf"/>
</dbReference>
<protein>
    <recommendedName>
        <fullName evidence="2">DC1 domain-containing protein</fullName>
    </recommendedName>
</protein>
<dbReference type="AlphaFoldDB" id="A0A6D2HNZ5"/>
<proteinExistence type="predicted"/>
<dbReference type="PANTHER" id="PTHR32410:SF153">
    <property type="entry name" value="CHP-RICH ZINC FINGER PROTEIN-LIKE-RELATED"/>
    <property type="match status" value="1"/>
</dbReference>
<reference evidence="3" key="1">
    <citation type="submission" date="2020-01" db="EMBL/GenBank/DDBJ databases">
        <authorList>
            <person name="Mishra B."/>
        </authorList>
    </citation>
    <scope>NUCLEOTIDE SEQUENCE [LARGE SCALE GENOMIC DNA]</scope>
</reference>
<accession>A0A6D2HNZ5</accession>
<dbReference type="SUPFAM" id="SSF57889">
    <property type="entry name" value="Cysteine-rich domain"/>
    <property type="match status" value="1"/>
</dbReference>
<dbReference type="OrthoDB" id="1884766at2759"/>
<gene>
    <name evidence="3" type="ORF">MERR_LOCUS2023</name>
</gene>
<dbReference type="PANTHER" id="PTHR32410">
    <property type="entry name" value="CYSTEINE/HISTIDINE-RICH C1 DOMAIN FAMILY PROTEIN"/>
    <property type="match status" value="1"/>
</dbReference>
<dbReference type="Proteomes" id="UP000467841">
    <property type="component" value="Unassembled WGS sequence"/>
</dbReference>